<feature type="signal peptide" evidence="1">
    <location>
        <begin position="1"/>
        <end position="21"/>
    </location>
</feature>
<keyword evidence="3" id="KW-1185">Reference proteome</keyword>
<dbReference type="EMBL" id="FUZF01000010">
    <property type="protein sequence ID" value="SKB80490.1"/>
    <property type="molecule type" value="Genomic_DNA"/>
</dbReference>
<proteinExistence type="predicted"/>
<dbReference type="RefSeq" id="WP_079643353.1">
    <property type="nucleotide sequence ID" value="NZ_FUZF01000010.1"/>
</dbReference>
<accession>A0A1T5E9L5</accession>
<organism evidence="2 3">
    <name type="scientific">Sphingobacterium nematocida</name>
    <dbReference type="NCBI Taxonomy" id="1513896"/>
    <lineage>
        <taxon>Bacteria</taxon>
        <taxon>Pseudomonadati</taxon>
        <taxon>Bacteroidota</taxon>
        <taxon>Sphingobacteriia</taxon>
        <taxon>Sphingobacteriales</taxon>
        <taxon>Sphingobacteriaceae</taxon>
        <taxon>Sphingobacterium</taxon>
    </lineage>
</organism>
<gene>
    <name evidence="2" type="ORF">SAMN05660841_02442</name>
</gene>
<name>A0A1T5E9L5_9SPHI</name>
<feature type="chain" id="PRO_5013364095" description="Outer membrane lipoprotein-sorting protein" evidence="1">
    <location>
        <begin position="22"/>
        <end position="218"/>
    </location>
</feature>
<evidence type="ECO:0000313" key="2">
    <source>
        <dbReference type="EMBL" id="SKB80490.1"/>
    </source>
</evidence>
<sequence length="218" mass="24891">MTSAKLLFVIIVSLGINSASAIEVDSLLSRVYERIAIGKFQYKMVRELDYDMGGGTKDYTQQQWQTKIGFVSKELLGFNFEILDKDRILCFANEEYVEKNLAGATLKETSGNEATKELKGLSSLYNSLITLRNIIPVLLSANDIIREVREEKDAYVFVCNLGKRRIQNLGAAFDEMKTDYDFVYRIYVDNISLIPYRIVQRYGSSEIRTKFEGITVIN</sequence>
<reference evidence="3" key="1">
    <citation type="submission" date="2017-02" db="EMBL/GenBank/DDBJ databases">
        <authorList>
            <person name="Varghese N."/>
            <person name="Submissions S."/>
        </authorList>
    </citation>
    <scope>NUCLEOTIDE SEQUENCE [LARGE SCALE GENOMIC DNA]</scope>
    <source>
        <strain evidence="3">DSM 24091</strain>
    </source>
</reference>
<dbReference type="Proteomes" id="UP000190150">
    <property type="component" value="Unassembled WGS sequence"/>
</dbReference>
<dbReference type="STRING" id="1513896.SAMN05660841_02442"/>
<evidence type="ECO:0008006" key="4">
    <source>
        <dbReference type="Google" id="ProtNLM"/>
    </source>
</evidence>
<keyword evidence="1" id="KW-0732">Signal</keyword>
<evidence type="ECO:0000256" key="1">
    <source>
        <dbReference type="SAM" id="SignalP"/>
    </source>
</evidence>
<dbReference type="AlphaFoldDB" id="A0A1T5E9L5"/>
<protein>
    <recommendedName>
        <fullName evidence="4">Outer membrane lipoprotein-sorting protein</fullName>
    </recommendedName>
</protein>
<evidence type="ECO:0000313" key="3">
    <source>
        <dbReference type="Proteomes" id="UP000190150"/>
    </source>
</evidence>
<dbReference type="OrthoDB" id="9815205at2"/>